<name>A0A553NTD0_TIGCA</name>
<dbReference type="InterPro" id="IPR003347">
    <property type="entry name" value="JmjC_dom"/>
</dbReference>
<dbReference type="OMA" id="PYFLPGH"/>
<sequence length="255" mass="29440">MRSNRLTVLLWFCGFLGVPGLAQNDQARPFIEEGGWRTWLSDILVSPGPCNLPIEDGTLSHARFIKEYAFQRPFVLRDAANNDLFRALCHKDRLLADWGHTTIRLSSANSYSYDKKDVSFRHYVEHMVKPQRLDTPANDEYQLPPYSLPLHTHALSFGLAGPGTGVPFHFHGPGFAETLYGRKRWFLTQPDIKPDFHPNKTTLQWFREDYPRQVKEVDFLECTLRPGEAIYFPDKWWHATLNIDSSVFISTFLSP</sequence>
<dbReference type="Proteomes" id="UP000318571">
    <property type="component" value="Chromosome 1"/>
</dbReference>
<reference evidence="3 4" key="1">
    <citation type="journal article" date="2018" name="Nat. Ecol. Evol.">
        <title>Genomic signatures of mitonuclear coevolution across populations of Tigriopus californicus.</title>
        <authorList>
            <person name="Barreto F.S."/>
            <person name="Watson E.T."/>
            <person name="Lima T.G."/>
            <person name="Willett C.S."/>
            <person name="Edmands S."/>
            <person name="Li W."/>
            <person name="Burton R.S."/>
        </authorList>
    </citation>
    <scope>NUCLEOTIDE SEQUENCE [LARGE SCALE GENOMIC DNA]</scope>
    <source>
        <strain evidence="3 4">San Diego</strain>
    </source>
</reference>
<gene>
    <name evidence="3" type="ORF">TCAL_07238</name>
</gene>
<dbReference type="PANTHER" id="PTHR12480:SF21">
    <property type="entry name" value="JMJC DOMAIN-CONTAINING PROTEIN 8"/>
    <property type="match status" value="1"/>
</dbReference>
<dbReference type="InterPro" id="IPR050910">
    <property type="entry name" value="JMJD6_ArgDemeth/LysHydrox"/>
</dbReference>
<organism evidence="3 4">
    <name type="scientific">Tigriopus californicus</name>
    <name type="common">Marine copepod</name>
    <dbReference type="NCBI Taxonomy" id="6832"/>
    <lineage>
        <taxon>Eukaryota</taxon>
        <taxon>Metazoa</taxon>
        <taxon>Ecdysozoa</taxon>
        <taxon>Arthropoda</taxon>
        <taxon>Crustacea</taxon>
        <taxon>Multicrustacea</taxon>
        <taxon>Hexanauplia</taxon>
        <taxon>Copepoda</taxon>
        <taxon>Harpacticoida</taxon>
        <taxon>Harpacticidae</taxon>
        <taxon>Tigriopus</taxon>
    </lineage>
</organism>
<dbReference type="EMBL" id="VCGU01000010">
    <property type="protein sequence ID" value="TRY68680.1"/>
    <property type="molecule type" value="Genomic_DNA"/>
</dbReference>
<protein>
    <recommendedName>
        <fullName evidence="2">JmjC domain-containing protein</fullName>
    </recommendedName>
</protein>
<keyword evidence="1" id="KW-0732">Signal</keyword>
<dbReference type="PROSITE" id="PS51184">
    <property type="entry name" value="JMJC"/>
    <property type="match status" value="1"/>
</dbReference>
<evidence type="ECO:0000259" key="2">
    <source>
        <dbReference type="PROSITE" id="PS51184"/>
    </source>
</evidence>
<accession>A0A553NTD0</accession>
<dbReference type="AlphaFoldDB" id="A0A553NTD0"/>
<dbReference type="GO" id="GO:0005634">
    <property type="term" value="C:nucleus"/>
    <property type="evidence" value="ECO:0007669"/>
    <property type="project" value="TreeGrafter"/>
</dbReference>
<feature type="chain" id="PRO_5021989354" description="JmjC domain-containing protein" evidence="1">
    <location>
        <begin position="23"/>
        <end position="255"/>
    </location>
</feature>
<keyword evidence="4" id="KW-1185">Reference proteome</keyword>
<dbReference type="SUPFAM" id="SSF51197">
    <property type="entry name" value="Clavaminate synthase-like"/>
    <property type="match status" value="1"/>
</dbReference>
<feature type="signal peptide" evidence="1">
    <location>
        <begin position="1"/>
        <end position="22"/>
    </location>
</feature>
<comment type="caution">
    <text evidence="3">The sequence shown here is derived from an EMBL/GenBank/DDBJ whole genome shotgun (WGS) entry which is preliminary data.</text>
</comment>
<dbReference type="STRING" id="6832.A0A553NTD0"/>
<dbReference type="Pfam" id="PF08007">
    <property type="entry name" value="JmjC_2"/>
    <property type="match status" value="1"/>
</dbReference>
<evidence type="ECO:0000313" key="3">
    <source>
        <dbReference type="EMBL" id="TRY68680.1"/>
    </source>
</evidence>
<feature type="domain" description="JmjC" evidence="2">
    <location>
        <begin position="132"/>
        <end position="255"/>
    </location>
</feature>
<dbReference type="GO" id="GO:0000987">
    <property type="term" value="F:cis-regulatory region sequence-specific DNA binding"/>
    <property type="evidence" value="ECO:0007669"/>
    <property type="project" value="TreeGrafter"/>
</dbReference>
<evidence type="ECO:0000313" key="4">
    <source>
        <dbReference type="Proteomes" id="UP000318571"/>
    </source>
</evidence>
<dbReference type="PANTHER" id="PTHR12480">
    <property type="entry name" value="ARGININE DEMETHYLASE AND LYSYL-HYDROXYLASE JMJD"/>
    <property type="match status" value="1"/>
</dbReference>
<proteinExistence type="predicted"/>
<evidence type="ECO:0000256" key="1">
    <source>
        <dbReference type="SAM" id="SignalP"/>
    </source>
</evidence>
<dbReference type="Gene3D" id="2.60.120.650">
    <property type="entry name" value="Cupin"/>
    <property type="match status" value="1"/>
</dbReference>